<evidence type="ECO:0000313" key="1">
    <source>
        <dbReference type="EMBL" id="MBC8317187.1"/>
    </source>
</evidence>
<dbReference type="EMBL" id="JACNJZ010000074">
    <property type="protein sequence ID" value="MBC8317187.1"/>
    <property type="molecule type" value="Genomic_DNA"/>
</dbReference>
<comment type="caution">
    <text evidence="1">The sequence shown here is derived from an EMBL/GenBank/DDBJ whole genome shotgun (WGS) entry which is preliminary data.</text>
</comment>
<reference evidence="1 2" key="1">
    <citation type="submission" date="2020-08" db="EMBL/GenBank/DDBJ databases">
        <title>Bridging the membrane lipid divide: bacteria of the FCB group superphylum have the potential to synthesize archaeal ether lipids.</title>
        <authorList>
            <person name="Villanueva L."/>
            <person name="Von Meijenfeldt F.A.B."/>
            <person name="Westbye A.B."/>
            <person name="Yadav S."/>
            <person name="Hopmans E.C."/>
            <person name="Dutilh B.E."/>
            <person name="Sinninghe Damste J.S."/>
        </authorList>
    </citation>
    <scope>NUCLEOTIDE SEQUENCE [LARGE SCALE GENOMIC DNA]</scope>
    <source>
        <strain evidence="1">NIOZ-UU47</strain>
    </source>
</reference>
<dbReference type="AlphaFoldDB" id="A0A8J6NCQ2"/>
<accession>A0A8J6NCQ2</accession>
<sequence>MISTQLDTIKELMEYGVPKEHLAEANEFLEEFENDIVALNLLHSFYSFLPDGIEDWIRELRIINKKEGLFLICAVTARNEYLYLVNQERAEFLGQLKEGIYDTEVLDFFGYTAAERIENITKDLTSHPLYSPAYENEELCPVCTTANGEYHTLGCPVEVCPWCGGQLTNCNCRFTVLEKSRISSEQDLRTFEEKLSKKGRIAYDSISQRPAYPSQE</sequence>
<dbReference type="Proteomes" id="UP000614424">
    <property type="component" value="Unassembled WGS sequence"/>
</dbReference>
<gene>
    <name evidence="1" type="ORF">H8E41_04725</name>
</gene>
<organism evidence="1 2">
    <name type="scientific">Candidatus Desulfobia pelagia</name>
    <dbReference type="NCBI Taxonomy" id="2841692"/>
    <lineage>
        <taxon>Bacteria</taxon>
        <taxon>Pseudomonadati</taxon>
        <taxon>Thermodesulfobacteriota</taxon>
        <taxon>Desulfobulbia</taxon>
        <taxon>Desulfobulbales</taxon>
        <taxon>Desulfobulbaceae</taxon>
        <taxon>Candidatus Desulfobia</taxon>
    </lineage>
</organism>
<protein>
    <submittedName>
        <fullName evidence="1">Uncharacterized protein</fullName>
    </submittedName>
</protein>
<name>A0A8J6NCQ2_9BACT</name>
<proteinExistence type="predicted"/>
<evidence type="ECO:0000313" key="2">
    <source>
        <dbReference type="Proteomes" id="UP000614424"/>
    </source>
</evidence>